<dbReference type="Proteomes" id="UP000249915">
    <property type="component" value="Unassembled WGS sequence"/>
</dbReference>
<dbReference type="RefSeq" id="WP_112279721.1">
    <property type="nucleotide sequence ID" value="NZ_MASW01000001.1"/>
</dbReference>
<proteinExistence type="predicted"/>
<evidence type="ECO:0000313" key="2">
    <source>
        <dbReference type="Proteomes" id="UP000249915"/>
    </source>
</evidence>
<protein>
    <submittedName>
        <fullName evidence="1">Uncharacterized protein</fullName>
    </submittedName>
</protein>
<organism evidence="1 2">
    <name type="scientific">Prauserella muralis</name>
    <dbReference type="NCBI Taxonomy" id="588067"/>
    <lineage>
        <taxon>Bacteria</taxon>
        <taxon>Bacillati</taxon>
        <taxon>Actinomycetota</taxon>
        <taxon>Actinomycetes</taxon>
        <taxon>Pseudonocardiales</taxon>
        <taxon>Pseudonocardiaceae</taxon>
        <taxon>Prauserella</taxon>
    </lineage>
</organism>
<dbReference type="OrthoDB" id="3638218at2"/>
<keyword evidence="2" id="KW-1185">Reference proteome</keyword>
<reference evidence="1 2" key="1">
    <citation type="submission" date="2016-07" db="EMBL/GenBank/DDBJ databases">
        <title>Draft genome sequence of Prauserella muralis DSM 45305, isolated from a mould-covered wall in an indoor environment.</title>
        <authorList>
            <person name="Ruckert C."/>
            <person name="Albersmeier A."/>
            <person name="Jiang C.-L."/>
            <person name="Jiang Y."/>
            <person name="Kalinowski J."/>
            <person name="Schneider O."/>
            <person name="Winkler A."/>
            <person name="Zotchev S.B."/>
        </authorList>
    </citation>
    <scope>NUCLEOTIDE SEQUENCE [LARGE SCALE GENOMIC DNA]</scope>
    <source>
        <strain evidence="1 2">DSM 45305</strain>
    </source>
</reference>
<dbReference type="AlphaFoldDB" id="A0A2V4BAZ5"/>
<sequence>MNTARITKRAAQAATAGPADLDGCYPDGLTEAAIDALIEEVDRELANEQQTVTVRIEHSFTDARRARRAERRAGREALRSLPARIEPADVAGEVAV</sequence>
<gene>
    <name evidence="1" type="ORF">BAY60_04840</name>
</gene>
<dbReference type="EMBL" id="MASW01000001">
    <property type="protein sequence ID" value="PXY31692.1"/>
    <property type="molecule type" value="Genomic_DNA"/>
</dbReference>
<name>A0A2V4BAZ5_9PSEU</name>
<evidence type="ECO:0000313" key="1">
    <source>
        <dbReference type="EMBL" id="PXY31692.1"/>
    </source>
</evidence>
<comment type="caution">
    <text evidence="1">The sequence shown here is derived from an EMBL/GenBank/DDBJ whole genome shotgun (WGS) entry which is preliminary data.</text>
</comment>
<accession>A0A2V4BAZ5</accession>